<organism evidence="2 3">
    <name type="scientific">Nesterenkonia natronophila</name>
    <dbReference type="NCBI Taxonomy" id="2174932"/>
    <lineage>
        <taxon>Bacteria</taxon>
        <taxon>Bacillati</taxon>
        <taxon>Actinomycetota</taxon>
        <taxon>Actinomycetes</taxon>
        <taxon>Micrococcales</taxon>
        <taxon>Micrococcaceae</taxon>
        <taxon>Nesterenkonia</taxon>
    </lineage>
</organism>
<accession>A0A3A4F3W9</accession>
<dbReference type="AlphaFoldDB" id="A0A3A4F3W9"/>
<name>A0A3A4F3W9_9MICC</name>
<proteinExistence type="predicted"/>
<sequence length="65" mass="7025">MLFSDLWLNGKPATDELLETFLHSQPLGVLHHSLAANLAEPQRGVRAGSDATHPASSLRHIRVGS</sequence>
<dbReference type="EMBL" id="QYZP01000001">
    <property type="protein sequence ID" value="RJN32526.1"/>
    <property type="molecule type" value="Genomic_DNA"/>
</dbReference>
<comment type="caution">
    <text evidence="2">The sequence shown here is derived from an EMBL/GenBank/DDBJ whole genome shotgun (WGS) entry which is preliminary data.</text>
</comment>
<keyword evidence="3" id="KW-1185">Reference proteome</keyword>
<protein>
    <submittedName>
        <fullName evidence="2">Uncharacterized protein</fullName>
    </submittedName>
</protein>
<gene>
    <name evidence="2" type="ORF">D3250_01390</name>
</gene>
<evidence type="ECO:0000313" key="2">
    <source>
        <dbReference type="EMBL" id="RJN32526.1"/>
    </source>
</evidence>
<dbReference type="Proteomes" id="UP000266615">
    <property type="component" value="Unassembled WGS sequence"/>
</dbReference>
<feature type="region of interest" description="Disordered" evidence="1">
    <location>
        <begin position="42"/>
        <end position="65"/>
    </location>
</feature>
<evidence type="ECO:0000313" key="3">
    <source>
        <dbReference type="Proteomes" id="UP000266615"/>
    </source>
</evidence>
<evidence type="ECO:0000256" key="1">
    <source>
        <dbReference type="SAM" id="MobiDB-lite"/>
    </source>
</evidence>
<reference evidence="2 3" key="1">
    <citation type="submission" date="2018-09" db="EMBL/GenBank/DDBJ databases">
        <title>Nesterenkonia natronophila sp. nov., an alkaliphilic actinobacteriume isolated from a soda lake, and emended description of the genus Nesterenkonia.</title>
        <authorList>
            <person name="Menes R.J."/>
            <person name="Iriarte A."/>
        </authorList>
    </citation>
    <scope>NUCLEOTIDE SEQUENCE [LARGE SCALE GENOMIC DNA]</scope>
    <source>
        <strain evidence="2 3">M8</strain>
    </source>
</reference>